<keyword evidence="3" id="KW-1185">Reference proteome</keyword>
<proteinExistence type="predicted"/>
<reference evidence="2 3" key="1">
    <citation type="submission" date="2020-08" db="EMBL/GenBank/DDBJ databases">
        <title>Sequencing the genomes of 1000 actinobacteria strains.</title>
        <authorList>
            <person name="Klenk H.-P."/>
        </authorList>
    </citation>
    <scope>NUCLEOTIDE SEQUENCE [LARGE SCALE GENOMIC DNA]</scope>
    <source>
        <strain evidence="2 3">DSM 45507</strain>
    </source>
</reference>
<dbReference type="AlphaFoldDB" id="A0A7W9LIL9"/>
<feature type="region of interest" description="Disordered" evidence="1">
    <location>
        <begin position="25"/>
        <end position="70"/>
    </location>
</feature>
<dbReference type="EMBL" id="JACHMB010000001">
    <property type="protein sequence ID" value="MBB5785201.1"/>
    <property type="molecule type" value="Genomic_DNA"/>
</dbReference>
<evidence type="ECO:0000256" key="1">
    <source>
        <dbReference type="SAM" id="MobiDB-lite"/>
    </source>
</evidence>
<gene>
    <name evidence="2" type="ORF">HD596_011957</name>
</gene>
<sequence length="70" mass="7978">MIRWPCNSKHQNSLWYWKRNDYGTGQRLANSNSNPQPEPLLLIPRPDHTSPAADPDPLQLGLGRRSTPDT</sequence>
<dbReference type="Proteomes" id="UP000579153">
    <property type="component" value="Unassembled WGS sequence"/>
</dbReference>
<evidence type="ECO:0000313" key="2">
    <source>
        <dbReference type="EMBL" id="MBB5785201.1"/>
    </source>
</evidence>
<organism evidence="2 3">
    <name type="scientific">Nonomuraea jabiensis</name>
    <dbReference type="NCBI Taxonomy" id="882448"/>
    <lineage>
        <taxon>Bacteria</taxon>
        <taxon>Bacillati</taxon>
        <taxon>Actinomycetota</taxon>
        <taxon>Actinomycetes</taxon>
        <taxon>Streptosporangiales</taxon>
        <taxon>Streptosporangiaceae</taxon>
        <taxon>Nonomuraea</taxon>
    </lineage>
</organism>
<comment type="caution">
    <text evidence="2">The sequence shown here is derived from an EMBL/GenBank/DDBJ whole genome shotgun (WGS) entry which is preliminary data.</text>
</comment>
<protein>
    <submittedName>
        <fullName evidence="2">Uncharacterized protein</fullName>
    </submittedName>
</protein>
<accession>A0A7W9LIL9</accession>
<name>A0A7W9LIL9_9ACTN</name>
<evidence type="ECO:0000313" key="3">
    <source>
        <dbReference type="Proteomes" id="UP000579153"/>
    </source>
</evidence>